<feature type="region of interest" description="Disordered" evidence="1">
    <location>
        <begin position="436"/>
        <end position="572"/>
    </location>
</feature>
<feature type="compositionally biased region" description="Low complexity" evidence="1">
    <location>
        <begin position="10"/>
        <end position="20"/>
    </location>
</feature>
<feature type="compositionally biased region" description="Basic and acidic residues" evidence="1">
    <location>
        <begin position="392"/>
        <end position="401"/>
    </location>
</feature>
<evidence type="ECO:0000313" key="2">
    <source>
        <dbReference type="EMBL" id="EPQ52761.1"/>
    </source>
</evidence>
<feature type="region of interest" description="Disordered" evidence="1">
    <location>
        <begin position="167"/>
        <end position="416"/>
    </location>
</feature>
<dbReference type="KEGG" id="gtr:GLOTRDRAFT_140391"/>
<proteinExistence type="predicted"/>
<dbReference type="AlphaFoldDB" id="S7PYN0"/>
<dbReference type="OMA" id="EWESKNQ"/>
<dbReference type="GeneID" id="19304509"/>
<gene>
    <name evidence="2" type="ORF">GLOTRDRAFT_140391</name>
</gene>
<keyword evidence="3" id="KW-1185">Reference proteome</keyword>
<evidence type="ECO:0000313" key="3">
    <source>
        <dbReference type="Proteomes" id="UP000030669"/>
    </source>
</evidence>
<accession>S7PYN0</accession>
<name>S7PYN0_GLOTA</name>
<dbReference type="EMBL" id="KB469307">
    <property type="protein sequence ID" value="EPQ52761.1"/>
    <property type="molecule type" value="Genomic_DNA"/>
</dbReference>
<feature type="compositionally biased region" description="Basic and acidic residues" evidence="1">
    <location>
        <begin position="436"/>
        <end position="449"/>
    </location>
</feature>
<dbReference type="Proteomes" id="UP000030669">
    <property type="component" value="Unassembled WGS sequence"/>
</dbReference>
<feature type="compositionally biased region" description="Polar residues" evidence="1">
    <location>
        <begin position="238"/>
        <end position="255"/>
    </location>
</feature>
<protein>
    <submittedName>
        <fullName evidence="2">Uncharacterized protein</fullName>
    </submittedName>
</protein>
<sequence>MAREHDRARSSTVAVAASPPSSFPKRFGFRARSASRSRTSQEPALSKKDLPPEPVSDADADRRADGERGRIHRTDASGGTATGSASPALQSSSKLPKRNASRDPDLSGAEREETGIIKRMTTRIRRRVSGALPQVPAHSASLSKHGSPPLPNEFTNKELREKALRERGLLPTRDLSAQEAARDQCKTYVKPLSDEEAGRGGKTAAMRVREEYEARERELRSVPPSDECEVPRMDDVAGTSTNEAQDVSRTLTASPVSEKLTERAVSSPSIVTTTQPQQPHSQSLPSPTSPTTSGSFSDRFARLPPHPTKRPPPPPIQISSSPATPVNATPKLLPSPPPHVPSSSAPLSPTASRPGLIKSNSTSTRNTTDSEVPSLSLSASDSSSVQSPASPRDVELQDMRRRASLGPIDGVLGNPQEAFTPLQRIAEMEMRAGCDEHGVARGRARESKTKTLPLPPAHVTARPVSAAPSEASSTEKRKSFALFSRRPSGSASDSEGPSLKKGSFTSLRRTLNGGEKRPKTSYNPPPSSFAGRHRGASAPAPRPPSEYVDDADSKRPGVGLRRAPANPTMHSRGSILLEMKGIEDSESRRLSEMAFLD</sequence>
<feature type="compositionally biased region" description="Basic and acidic residues" evidence="1">
    <location>
        <begin position="207"/>
        <end position="220"/>
    </location>
</feature>
<feature type="compositionally biased region" description="Polar residues" evidence="1">
    <location>
        <begin position="77"/>
        <end position="94"/>
    </location>
</feature>
<feature type="compositionally biased region" description="Low complexity" evidence="1">
    <location>
        <begin position="341"/>
        <end position="390"/>
    </location>
</feature>
<dbReference type="eggNOG" id="ENOG502T015">
    <property type="taxonomic scope" value="Eukaryota"/>
</dbReference>
<feature type="compositionally biased region" description="Basic and acidic residues" evidence="1">
    <location>
        <begin position="100"/>
        <end position="116"/>
    </location>
</feature>
<feature type="compositionally biased region" description="Pro residues" evidence="1">
    <location>
        <begin position="304"/>
        <end position="316"/>
    </location>
</feature>
<dbReference type="HOGENOM" id="CLU_457127_0_0_1"/>
<feature type="compositionally biased region" description="Low complexity" evidence="1">
    <location>
        <begin position="272"/>
        <end position="293"/>
    </location>
</feature>
<feature type="compositionally biased region" description="Basic and acidic residues" evidence="1">
    <location>
        <begin position="59"/>
        <end position="75"/>
    </location>
</feature>
<dbReference type="RefSeq" id="XP_007869021.1">
    <property type="nucleotide sequence ID" value="XM_007870830.1"/>
</dbReference>
<organism evidence="2 3">
    <name type="scientific">Gloeophyllum trabeum (strain ATCC 11539 / FP-39264 / Madison 617)</name>
    <name type="common">Brown rot fungus</name>
    <dbReference type="NCBI Taxonomy" id="670483"/>
    <lineage>
        <taxon>Eukaryota</taxon>
        <taxon>Fungi</taxon>
        <taxon>Dikarya</taxon>
        <taxon>Basidiomycota</taxon>
        <taxon>Agaricomycotina</taxon>
        <taxon>Agaricomycetes</taxon>
        <taxon>Gloeophyllales</taxon>
        <taxon>Gloeophyllaceae</taxon>
        <taxon>Gloeophyllum</taxon>
    </lineage>
</organism>
<reference evidence="2 3" key="1">
    <citation type="journal article" date="2012" name="Science">
        <title>The Paleozoic origin of enzymatic lignin decomposition reconstructed from 31 fungal genomes.</title>
        <authorList>
            <person name="Floudas D."/>
            <person name="Binder M."/>
            <person name="Riley R."/>
            <person name="Barry K."/>
            <person name="Blanchette R.A."/>
            <person name="Henrissat B."/>
            <person name="Martinez A.T."/>
            <person name="Otillar R."/>
            <person name="Spatafora J.W."/>
            <person name="Yadav J.S."/>
            <person name="Aerts A."/>
            <person name="Benoit I."/>
            <person name="Boyd A."/>
            <person name="Carlson A."/>
            <person name="Copeland A."/>
            <person name="Coutinho P.M."/>
            <person name="de Vries R.P."/>
            <person name="Ferreira P."/>
            <person name="Findley K."/>
            <person name="Foster B."/>
            <person name="Gaskell J."/>
            <person name="Glotzer D."/>
            <person name="Gorecki P."/>
            <person name="Heitman J."/>
            <person name="Hesse C."/>
            <person name="Hori C."/>
            <person name="Igarashi K."/>
            <person name="Jurgens J.A."/>
            <person name="Kallen N."/>
            <person name="Kersten P."/>
            <person name="Kohler A."/>
            <person name="Kuees U."/>
            <person name="Kumar T.K.A."/>
            <person name="Kuo A."/>
            <person name="LaButti K."/>
            <person name="Larrondo L.F."/>
            <person name="Lindquist E."/>
            <person name="Ling A."/>
            <person name="Lombard V."/>
            <person name="Lucas S."/>
            <person name="Lundell T."/>
            <person name="Martin R."/>
            <person name="McLaughlin D.J."/>
            <person name="Morgenstern I."/>
            <person name="Morin E."/>
            <person name="Murat C."/>
            <person name="Nagy L.G."/>
            <person name="Nolan M."/>
            <person name="Ohm R.A."/>
            <person name="Patyshakuliyeva A."/>
            <person name="Rokas A."/>
            <person name="Ruiz-Duenas F.J."/>
            <person name="Sabat G."/>
            <person name="Salamov A."/>
            <person name="Samejima M."/>
            <person name="Schmutz J."/>
            <person name="Slot J.C."/>
            <person name="St John F."/>
            <person name="Stenlid J."/>
            <person name="Sun H."/>
            <person name="Sun S."/>
            <person name="Syed K."/>
            <person name="Tsang A."/>
            <person name="Wiebenga A."/>
            <person name="Young D."/>
            <person name="Pisabarro A."/>
            <person name="Eastwood D.C."/>
            <person name="Martin F."/>
            <person name="Cullen D."/>
            <person name="Grigoriev I.V."/>
            <person name="Hibbett D.S."/>
        </authorList>
    </citation>
    <scope>NUCLEOTIDE SEQUENCE [LARGE SCALE GENOMIC DNA]</scope>
    <source>
        <strain evidence="2 3">ATCC 11539</strain>
    </source>
</reference>
<feature type="region of interest" description="Disordered" evidence="1">
    <location>
        <begin position="1"/>
        <end position="154"/>
    </location>
</feature>
<evidence type="ECO:0000256" key="1">
    <source>
        <dbReference type="SAM" id="MobiDB-lite"/>
    </source>
</evidence>
<dbReference type="OrthoDB" id="3168445at2759"/>